<evidence type="ECO:0000256" key="1">
    <source>
        <dbReference type="ARBA" id="ARBA00023015"/>
    </source>
</evidence>
<dbReference type="SMART" id="SM00448">
    <property type="entry name" value="REC"/>
    <property type="match status" value="1"/>
</dbReference>
<reference evidence="7 8" key="1">
    <citation type="submission" date="2023-07" db="EMBL/GenBank/DDBJ databases">
        <title>Sorghum-associated microbial communities from plants grown in Nebraska, USA.</title>
        <authorList>
            <person name="Schachtman D."/>
        </authorList>
    </citation>
    <scope>NUCLEOTIDE SEQUENCE [LARGE SCALE GENOMIC DNA]</scope>
    <source>
        <strain evidence="7 8">CC258</strain>
    </source>
</reference>
<protein>
    <submittedName>
        <fullName evidence="7">Two-component system response regulator YesN</fullName>
    </submittedName>
</protein>
<keyword evidence="1" id="KW-0805">Transcription regulation</keyword>
<keyword evidence="2" id="KW-0238">DNA-binding</keyword>
<feature type="domain" description="HTH araC/xylS-type" evidence="5">
    <location>
        <begin position="447"/>
        <end position="545"/>
    </location>
</feature>
<keyword evidence="8" id="KW-1185">Reference proteome</keyword>
<comment type="caution">
    <text evidence="7">The sequence shown here is derived from an EMBL/GenBank/DDBJ whole genome shotgun (WGS) entry which is preliminary data.</text>
</comment>
<evidence type="ECO:0000313" key="8">
    <source>
        <dbReference type="Proteomes" id="UP001267290"/>
    </source>
</evidence>
<evidence type="ECO:0000259" key="6">
    <source>
        <dbReference type="PROSITE" id="PS50110"/>
    </source>
</evidence>
<dbReference type="PROSITE" id="PS50110">
    <property type="entry name" value="RESPONSE_REGULATORY"/>
    <property type="match status" value="1"/>
</dbReference>
<feature type="modified residue" description="4-aspartylphosphate" evidence="4">
    <location>
        <position position="52"/>
    </location>
</feature>
<dbReference type="InterPro" id="IPR009057">
    <property type="entry name" value="Homeodomain-like_sf"/>
</dbReference>
<dbReference type="SMART" id="SM00342">
    <property type="entry name" value="HTH_ARAC"/>
    <property type="match status" value="1"/>
</dbReference>
<dbReference type="Proteomes" id="UP001267290">
    <property type="component" value="Unassembled WGS sequence"/>
</dbReference>
<dbReference type="CDD" id="cd17536">
    <property type="entry name" value="REC_YesN-like"/>
    <property type="match status" value="1"/>
</dbReference>
<dbReference type="Gene3D" id="3.40.50.2300">
    <property type="match status" value="1"/>
</dbReference>
<keyword evidence="3" id="KW-0804">Transcription</keyword>
<dbReference type="PANTHER" id="PTHR43280">
    <property type="entry name" value="ARAC-FAMILY TRANSCRIPTIONAL REGULATOR"/>
    <property type="match status" value="1"/>
</dbReference>
<dbReference type="InterPro" id="IPR001789">
    <property type="entry name" value="Sig_transdc_resp-reg_receiver"/>
</dbReference>
<organism evidence="7 8">
    <name type="scientific">Paenibacillus qinlingensis</name>
    <dbReference type="NCBI Taxonomy" id="1837343"/>
    <lineage>
        <taxon>Bacteria</taxon>
        <taxon>Bacillati</taxon>
        <taxon>Bacillota</taxon>
        <taxon>Bacilli</taxon>
        <taxon>Bacillales</taxon>
        <taxon>Paenibacillaceae</taxon>
        <taxon>Paenibacillus</taxon>
    </lineage>
</organism>
<dbReference type="Gene3D" id="1.10.10.60">
    <property type="entry name" value="Homeodomain-like"/>
    <property type="match status" value="2"/>
</dbReference>
<dbReference type="InterPro" id="IPR011006">
    <property type="entry name" value="CheY-like_superfamily"/>
</dbReference>
<dbReference type="EMBL" id="JAVDSB010000011">
    <property type="protein sequence ID" value="MDR6553529.1"/>
    <property type="molecule type" value="Genomic_DNA"/>
</dbReference>
<evidence type="ECO:0000256" key="2">
    <source>
        <dbReference type="ARBA" id="ARBA00023125"/>
    </source>
</evidence>
<sequence length="545" mass="61910">MNILVIDDEALVRESVVMQLRNFHVGMVAEAKDGIEGLDMLRQGDFQLVIADIRMPGMDGLTLMSTAKQQELTPAFVFISGYDLFSYAKQAVQLGAIDYLLKPIKEGELLDAVNSVRQSLRSREQQQESLSKMEVIAHHGIQSMRKQFFRSLTRDDSFGEPYLQRKFQELEIHFAHRLFCVVCLSVDHYAKLSHELNLRDRELIKFSVENITSEALHAQQIVHYPFDTEDGIGFVLNYSGNLPEEGQTELKRVGEELCKCIERYTKQTVTVGIGTSIRELSQLKISYEASQKAILQRLIRGGNHVFIAGIGHLKSEQTVGSIPLRCDKDLLVAFERKQPELALASIQDLLKPYHNTPSFAVDAAHFTRLNFQLILVIFKHLRQVGLQPEEVLGEEFLLSQEVNACDSVDHVVEWFSDKLNLIFEAFAAAAATEPSSKNGSSNHVLMEKAKLYIRQHYGGDITLDSVAQHVNLSPSYFSKLFKDETSENFHTYVLEHRMNVARALLKEGVYKANQVAGMVGFQDEKYFYKVFKKMTGFTPSEYRQL</sequence>
<dbReference type="PRINTS" id="PR00032">
    <property type="entry name" value="HTHARAC"/>
</dbReference>
<evidence type="ECO:0000256" key="4">
    <source>
        <dbReference type="PROSITE-ProRule" id="PRU00169"/>
    </source>
</evidence>
<dbReference type="SUPFAM" id="SSF52172">
    <property type="entry name" value="CheY-like"/>
    <property type="match status" value="1"/>
</dbReference>
<evidence type="ECO:0000313" key="7">
    <source>
        <dbReference type="EMBL" id="MDR6553529.1"/>
    </source>
</evidence>
<dbReference type="PROSITE" id="PS01124">
    <property type="entry name" value="HTH_ARAC_FAMILY_2"/>
    <property type="match status" value="1"/>
</dbReference>
<dbReference type="PANTHER" id="PTHR43280:SF10">
    <property type="entry name" value="REGULATORY PROTEIN POCR"/>
    <property type="match status" value="1"/>
</dbReference>
<gene>
    <name evidence="7" type="ORF">J2736_004736</name>
</gene>
<keyword evidence="4" id="KW-0597">Phosphoprotein</keyword>
<dbReference type="RefSeq" id="WP_310500999.1">
    <property type="nucleotide sequence ID" value="NZ_JAVDSB010000011.1"/>
</dbReference>
<proteinExistence type="predicted"/>
<evidence type="ECO:0000256" key="3">
    <source>
        <dbReference type="ARBA" id="ARBA00023163"/>
    </source>
</evidence>
<dbReference type="SUPFAM" id="SSF46689">
    <property type="entry name" value="Homeodomain-like"/>
    <property type="match status" value="2"/>
</dbReference>
<dbReference type="Pfam" id="PF00072">
    <property type="entry name" value="Response_reg"/>
    <property type="match status" value="1"/>
</dbReference>
<accession>A0ABU1P1U1</accession>
<evidence type="ECO:0000259" key="5">
    <source>
        <dbReference type="PROSITE" id="PS01124"/>
    </source>
</evidence>
<name>A0ABU1P1U1_9BACL</name>
<dbReference type="InterPro" id="IPR020449">
    <property type="entry name" value="Tscrpt_reg_AraC-type_HTH"/>
</dbReference>
<dbReference type="Pfam" id="PF12833">
    <property type="entry name" value="HTH_18"/>
    <property type="match status" value="1"/>
</dbReference>
<feature type="domain" description="Response regulatory" evidence="6">
    <location>
        <begin position="2"/>
        <end position="117"/>
    </location>
</feature>
<dbReference type="InterPro" id="IPR018060">
    <property type="entry name" value="HTH_AraC"/>
</dbReference>